<keyword evidence="6" id="KW-0802">TPR repeat</keyword>
<dbReference type="GO" id="GO:0005871">
    <property type="term" value="C:kinesin complex"/>
    <property type="evidence" value="ECO:0007669"/>
    <property type="project" value="InterPro"/>
</dbReference>
<evidence type="ECO:0000256" key="3">
    <source>
        <dbReference type="ARBA" id="ARBA00022490"/>
    </source>
</evidence>
<evidence type="ECO:0000256" key="2">
    <source>
        <dbReference type="ARBA" id="ARBA00009622"/>
    </source>
</evidence>
<name>A0A3B0WZL3_9ZZZZ</name>
<proteinExistence type="inferred from homology"/>
<comment type="similarity">
    <text evidence="2">Belongs to the kinesin light chain family.</text>
</comment>
<evidence type="ECO:0000256" key="9">
    <source>
        <dbReference type="ARBA" id="ARBA00023212"/>
    </source>
</evidence>
<dbReference type="Gene3D" id="1.25.40.10">
    <property type="entry name" value="Tetratricopeptide repeat domain"/>
    <property type="match status" value="1"/>
</dbReference>
<evidence type="ECO:0000256" key="8">
    <source>
        <dbReference type="ARBA" id="ARBA00023175"/>
    </source>
</evidence>
<dbReference type="GO" id="GO:0019894">
    <property type="term" value="F:kinesin binding"/>
    <property type="evidence" value="ECO:0007669"/>
    <property type="project" value="TreeGrafter"/>
</dbReference>
<dbReference type="AlphaFoldDB" id="A0A3B0WZL3"/>
<keyword evidence="9" id="KW-0206">Cytoskeleton</keyword>
<dbReference type="InterPro" id="IPR002151">
    <property type="entry name" value="Kinesin_light"/>
</dbReference>
<dbReference type="InterPro" id="IPR019734">
    <property type="entry name" value="TPR_rpt"/>
</dbReference>
<dbReference type="PROSITE" id="PS50005">
    <property type="entry name" value="TPR"/>
    <property type="match status" value="1"/>
</dbReference>
<dbReference type="SUPFAM" id="SSF48452">
    <property type="entry name" value="TPR-like"/>
    <property type="match status" value="1"/>
</dbReference>
<dbReference type="PANTHER" id="PTHR45783:SF3">
    <property type="entry name" value="KINESIN LIGHT CHAIN"/>
    <property type="match status" value="1"/>
</dbReference>
<dbReference type="EMBL" id="UOFB01000387">
    <property type="protein sequence ID" value="VAW49786.1"/>
    <property type="molecule type" value="Genomic_DNA"/>
</dbReference>
<keyword evidence="8" id="KW-0505">Motor protein</keyword>
<accession>A0A3B0WZL3</accession>
<evidence type="ECO:0000256" key="1">
    <source>
        <dbReference type="ARBA" id="ARBA00004245"/>
    </source>
</evidence>
<dbReference type="GO" id="GO:0007018">
    <property type="term" value="P:microtubule-based movement"/>
    <property type="evidence" value="ECO:0007669"/>
    <property type="project" value="TreeGrafter"/>
</dbReference>
<dbReference type="InterPro" id="IPR011990">
    <property type="entry name" value="TPR-like_helical_dom_sf"/>
</dbReference>
<dbReference type="Pfam" id="PF13374">
    <property type="entry name" value="TPR_10"/>
    <property type="match status" value="2"/>
</dbReference>
<keyword evidence="5" id="KW-0677">Repeat</keyword>
<dbReference type="GO" id="GO:0005874">
    <property type="term" value="C:microtubule"/>
    <property type="evidence" value="ECO:0007669"/>
    <property type="project" value="UniProtKB-KW"/>
</dbReference>
<sequence length="157" mass="17706">MYRSLSKENPSAYQSDVAMTLNNLANLYSGDNRSKEAEQAYDEALAIRRSLSKENPSAYQSDVASTLNNLAILYSDDNRLPEAEQAYDEALEIYRSLSKENPSAYGIYLAQTLIMGVYLLKQPKENLTEARAVLERFKGGHQADRLLSKIKAMEEEK</sequence>
<keyword evidence="3" id="KW-0963">Cytoplasm</keyword>
<evidence type="ECO:0000256" key="7">
    <source>
        <dbReference type="ARBA" id="ARBA00023054"/>
    </source>
</evidence>
<evidence type="ECO:0000256" key="6">
    <source>
        <dbReference type="ARBA" id="ARBA00022803"/>
    </source>
</evidence>
<dbReference type="PANTHER" id="PTHR45783">
    <property type="entry name" value="KINESIN LIGHT CHAIN"/>
    <property type="match status" value="1"/>
</dbReference>
<dbReference type="SMART" id="SM00028">
    <property type="entry name" value="TPR"/>
    <property type="match status" value="2"/>
</dbReference>
<keyword evidence="7" id="KW-0175">Coiled coil</keyword>
<reference evidence="10" key="1">
    <citation type="submission" date="2018-06" db="EMBL/GenBank/DDBJ databases">
        <authorList>
            <person name="Zhirakovskaya E."/>
        </authorList>
    </citation>
    <scope>NUCLEOTIDE SEQUENCE</scope>
</reference>
<organism evidence="10">
    <name type="scientific">hydrothermal vent metagenome</name>
    <dbReference type="NCBI Taxonomy" id="652676"/>
    <lineage>
        <taxon>unclassified sequences</taxon>
        <taxon>metagenomes</taxon>
        <taxon>ecological metagenomes</taxon>
    </lineage>
</organism>
<comment type="subcellular location">
    <subcellularLocation>
        <location evidence="1">Cytoplasm</location>
        <location evidence="1">Cytoskeleton</location>
    </subcellularLocation>
</comment>
<gene>
    <name evidence="10" type="ORF">MNBD_GAMMA04-495</name>
</gene>
<evidence type="ECO:0000256" key="5">
    <source>
        <dbReference type="ARBA" id="ARBA00022737"/>
    </source>
</evidence>
<dbReference type="GO" id="GO:0005737">
    <property type="term" value="C:cytoplasm"/>
    <property type="evidence" value="ECO:0007669"/>
    <property type="project" value="TreeGrafter"/>
</dbReference>
<evidence type="ECO:0000313" key="10">
    <source>
        <dbReference type="EMBL" id="VAW49786.1"/>
    </source>
</evidence>
<keyword evidence="4" id="KW-0493">Microtubule</keyword>
<evidence type="ECO:0000256" key="4">
    <source>
        <dbReference type="ARBA" id="ARBA00022701"/>
    </source>
</evidence>
<protein>
    <submittedName>
        <fullName evidence="10">Uncharacterized protein</fullName>
    </submittedName>
</protein>